<evidence type="ECO:0000256" key="1">
    <source>
        <dbReference type="SAM" id="Phobius"/>
    </source>
</evidence>
<reference evidence="3 4" key="1">
    <citation type="journal article" date="1998" name="Science">
        <title>Genome sequence of the nematode C. elegans: a platform for investigating biology.</title>
        <authorList>
            <consortium name="The C. elegans sequencing consortium"/>
            <person name="Sulson J.E."/>
            <person name="Waterston R."/>
        </authorList>
    </citation>
    <scope>NUCLEOTIDE SEQUENCE [LARGE SCALE GENOMIC DNA]</scope>
    <source>
        <strain evidence="3 4">Bristol N2</strain>
    </source>
</reference>
<feature type="transmembrane region" description="Helical" evidence="1">
    <location>
        <begin position="262"/>
        <end position="285"/>
    </location>
</feature>
<dbReference type="PhylomeDB" id="O02072"/>
<feature type="transmembrane region" description="Helical" evidence="1">
    <location>
        <begin position="86"/>
        <end position="107"/>
    </location>
</feature>
<gene>
    <name evidence="3 5" type="primary">srx-98</name>
    <name evidence="3" type="ORF">CELE_F19B10.8</name>
    <name evidence="5" type="ORF">F19B10.8</name>
</gene>
<dbReference type="eggNOG" id="ENOG502TH3W">
    <property type="taxonomic scope" value="Eukaryota"/>
</dbReference>
<dbReference type="SUPFAM" id="SSF81321">
    <property type="entry name" value="Family A G protein-coupled receptor-like"/>
    <property type="match status" value="1"/>
</dbReference>
<dbReference type="AlphaFoldDB" id="O02072"/>
<feature type="domain" description="7TM GPCR serpentine receptor class x (Srx)" evidence="2">
    <location>
        <begin position="61"/>
        <end position="317"/>
    </location>
</feature>
<keyword evidence="1" id="KW-0812">Transmembrane</keyword>
<dbReference type="SMR" id="O02072"/>
<dbReference type="OrthoDB" id="5809666at2759"/>
<feature type="transmembrane region" description="Helical" evidence="1">
    <location>
        <begin position="167"/>
        <end position="188"/>
    </location>
</feature>
<dbReference type="PANTHER" id="PTHR46952">
    <property type="entry name" value="SERPENTINE RECEPTOR, CLASS X-RELATED"/>
    <property type="match status" value="1"/>
</dbReference>
<feature type="transmembrane region" description="Helical" evidence="1">
    <location>
        <begin position="291"/>
        <end position="316"/>
    </location>
</feature>
<dbReference type="CTD" id="184673"/>
<dbReference type="FunCoup" id="O02072">
    <property type="interactions" value="2"/>
</dbReference>
<dbReference type="PANTHER" id="PTHR46952:SF3">
    <property type="entry name" value="7TM GPCR SERPENTINE RECEPTOR CLASS X (SRX) DOMAIN-CONTAINING PROTEIN"/>
    <property type="match status" value="1"/>
</dbReference>
<keyword evidence="4" id="KW-1185">Reference proteome</keyword>
<dbReference type="HOGENOM" id="CLU_070417_1_0_1"/>
<dbReference type="Proteomes" id="UP000001940">
    <property type="component" value="Chromosome II"/>
</dbReference>
<dbReference type="PIR" id="T15165">
    <property type="entry name" value="T15165"/>
</dbReference>
<dbReference type="InParanoid" id="O02072"/>
<feature type="transmembrane region" description="Helical" evidence="1">
    <location>
        <begin position="127"/>
        <end position="146"/>
    </location>
</feature>
<dbReference type="KEGG" id="cel:CELE_F19B10.8"/>
<keyword evidence="1" id="KW-1133">Transmembrane helix</keyword>
<dbReference type="Pfam" id="PF10328">
    <property type="entry name" value="7TM_GPCR_Srx"/>
    <property type="match status" value="1"/>
</dbReference>
<organism evidence="3 4">
    <name type="scientific">Caenorhabditis elegans</name>
    <dbReference type="NCBI Taxonomy" id="6239"/>
    <lineage>
        <taxon>Eukaryota</taxon>
        <taxon>Metazoa</taxon>
        <taxon>Ecdysozoa</taxon>
        <taxon>Nematoda</taxon>
        <taxon>Chromadorea</taxon>
        <taxon>Rhabditida</taxon>
        <taxon>Rhabditina</taxon>
        <taxon>Rhabditomorpha</taxon>
        <taxon>Rhabditoidea</taxon>
        <taxon>Rhabditidae</taxon>
        <taxon>Peloderinae</taxon>
        <taxon>Caenorhabditis</taxon>
    </lineage>
</organism>
<dbReference type="PaxDb" id="6239-F19B10.8"/>
<evidence type="ECO:0000259" key="2">
    <source>
        <dbReference type="Pfam" id="PF10328"/>
    </source>
</evidence>
<keyword evidence="3" id="KW-0675">Receptor</keyword>
<keyword evidence="1" id="KW-0472">Membrane</keyword>
<evidence type="ECO:0000313" key="4">
    <source>
        <dbReference type="Proteomes" id="UP000001940"/>
    </source>
</evidence>
<dbReference type="InterPro" id="IPR019430">
    <property type="entry name" value="7TM_GPCR_serpentine_rcpt_Srx"/>
</dbReference>
<accession>O02072</accession>
<dbReference type="GeneID" id="184673"/>
<dbReference type="Bgee" id="WBGene00005989">
    <property type="expression patterns" value="Expressed in adult organism"/>
</dbReference>
<dbReference type="CDD" id="cd00637">
    <property type="entry name" value="7tm_classA_rhodopsin-like"/>
    <property type="match status" value="1"/>
</dbReference>
<dbReference type="EMBL" id="BX284602">
    <property type="protein sequence ID" value="CCD69698.1"/>
    <property type="molecule type" value="Genomic_DNA"/>
</dbReference>
<dbReference type="WormBase" id="F19B10.8">
    <property type="protein sequence ID" value="CE36432"/>
    <property type="gene ID" value="WBGene00005989"/>
    <property type="gene designation" value="srx-98"/>
</dbReference>
<name>O02072_CAEEL</name>
<sequence length="340" mass="38771">MTKITNSSGTISVILKQKSNDTLYITTSSSLPSEDWLIYDSDIEEDIATPLMTTSAGIVMILLSAFGIFINILVLHRFIAKNMSSFYLLCSSKTVSNSIILFCYLVYNGPVSVLQVYYGPEMFNILFNQIAAYGVYIQGPMTQVCISFNRFMVIYFVSLAKRKSGRVLTITALSICWTISLIVTVIGIPDKCTNIYLYEYLTWDYSDSCVFLLADLVLYWIICLAIVSNTFNVMVAVKLIVSSKKSHLDTMASKRRKKTSRNLFLQSCFQDWIYLIDTVNGMYIYNWFNSVTWQFGCTILSNLMVHVSDGCIMLFFNYEKKHKIPKTIVKRDFTAVNVTF</sequence>
<feature type="transmembrane region" description="Helical" evidence="1">
    <location>
        <begin position="51"/>
        <end position="74"/>
    </location>
</feature>
<feature type="transmembrane region" description="Helical" evidence="1">
    <location>
        <begin position="217"/>
        <end position="241"/>
    </location>
</feature>
<evidence type="ECO:0000313" key="3">
    <source>
        <dbReference type="EMBL" id="CCD69698.1"/>
    </source>
</evidence>
<dbReference type="UCSC" id="F19B10.8">
    <property type="organism name" value="c. elegans"/>
</dbReference>
<dbReference type="RefSeq" id="NP_001364762.1">
    <property type="nucleotide sequence ID" value="NM_001377766.3"/>
</dbReference>
<dbReference type="STRING" id="6239.F19B10.8.1"/>
<dbReference type="Gene3D" id="1.20.1070.10">
    <property type="entry name" value="Rhodopsin 7-helix transmembrane proteins"/>
    <property type="match status" value="1"/>
</dbReference>
<dbReference type="AGR" id="WB:WBGene00005989"/>
<evidence type="ECO:0000313" key="5">
    <source>
        <dbReference type="WormBase" id="F19B10.8"/>
    </source>
</evidence>
<protein>
    <submittedName>
        <fullName evidence="3">7TM GPCR serpentine receptor class x (Srx) domain-containing protein</fullName>
    </submittedName>
</protein>
<proteinExistence type="predicted"/>